<accession>A0A9N9BF39</accession>
<name>A0A9N9BF39_9GLOM</name>
<dbReference type="AlphaFoldDB" id="A0A9N9BF39"/>
<feature type="non-terminal residue" evidence="2">
    <location>
        <position position="1"/>
    </location>
</feature>
<gene>
    <name evidence="2" type="ORF">FCALED_LOCUS6840</name>
</gene>
<reference evidence="2" key="1">
    <citation type="submission" date="2021-06" db="EMBL/GenBank/DDBJ databases">
        <authorList>
            <person name="Kallberg Y."/>
            <person name="Tangrot J."/>
            <person name="Rosling A."/>
        </authorList>
    </citation>
    <scope>NUCLEOTIDE SEQUENCE</scope>
    <source>
        <strain evidence="2">UK204</strain>
    </source>
</reference>
<dbReference type="EMBL" id="CAJVPQ010001702">
    <property type="protein sequence ID" value="CAG8565804.1"/>
    <property type="molecule type" value="Genomic_DNA"/>
</dbReference>
<dbReference type="PROSITE" id="PS50097">
    <property type="entry name" value="BTB"/>
    <property type="match status" value="1"/>
</dbReference>
<dbReference type="Proteomes" id="UP000789570">
    <property type="component" value="Unassembled WGS sequence"/>
</dbReference>
<evidence type="ECO:0000313" key="2">
    <source>
        <dbReference type="EMBL" id="CAG8565804.1"/>
    </source>
</evidence>
<evidence type="ECO:0000259" key="1">
    <source>
        <dbReference type="PROSITE" id="PS50097"/>
    </source>
</evidence>
<feature type="domain" description="BTB" evidence="1">
    <location>
        <begin position="21"/>
        <end position="94"/>
    </location>
</feature>
<dbReference type="InterPro" id="IPR000210">
    <property type="entry name" value="BTB/POZ_dom"/>
</dbReference>
<dbReference type="Gene3D" id="3.30.710.10">
    <property type="entry name" value="Potassium Channel Kv1.1, Chain A"/>
    <property type="match status" value="1"/>
</dbReference>
<dbReference type="InterPro" id="IPR011333">
    <property type="entry name" value="SKP1/BTB/POZ_sf"/>
</dbReference>
<sequence length="256" mass="29596">MLNSLSNDLSKLILDAEDFDYNVVIKVGKSPNISRFKAHTCILRSRSPYFYSALSKNWARKERNVIIFEKQNITAHVFNMILGYIEEDAIDLPIKLKPYEMLLPNKPSENINSFLRENNYNEGELHVKTNDAQYINYSPIDSNIIKLKHAALIAHWIDHQDDTNIRVCRNYPTYDFKLLLQGSLNGFGAKSTKFHKVKQEHVNMALFCADMRGPCFGCRDLWMSNCNNLAINCNCDGNYYDGKILESKNFSVEDYE</sequence>
<keyword evidence="3" id="KW-1185">Reference proteome</keyword>
<dbReference type="OrthoDB" id="45365at2759"/>
<dbReference type="Pfam" id="PF00651">
    <property type="entry name" value="BTB"/>
    <property type="match status" value="1"/>
</dbReference>
<proteinExistence type="predicted"/>
<evidence type="ECO:0000313" key="3">
    <source>
        <dbReference type="Proteomes" id="UP000789570"/>
    </source>
</evidence>
<organism evidence="2 3">
    <name type="scientific">Funneliformis caledonium</name>
    <dbReference type="NCBI Taxonomy" id="1117310"/>
    <lineage>
        <taxon>Eukaryota</taxon>
        <taxon>Fungi</taxon>
        <taxon>Fungi incertae sedis</taxon>
        <taxon>Mucoromycota</taxon>
        <taxon>Glomeromycotina</taxon>
        <taxon>Glomeromycetes</taxon>
        <taxon>Glomerales</taxon>
        <taxon>Glomeraceae</taxon>
        <taxon>Funneliformis</taxon>
    </lineage>
</organism>
<comment type="caution">
    <text evidence="2">The sequence shown here is derived from an EMBL/GenBank/DDBJ whole genome shotgun (WGS) entry which is preliminary data.</text>
</comment>
<dbReference type="SUPFAM" id="SSF54695">
    <property type="entry name" value="POZ domain"/>
    <property type="match status" value="1"/>
</dbReference>
<protein>
    <submittedName>
        <fullName evidence="2">15460_t:CDS:1</fullName>
    </submittedName>
</protein>